<dbReference type="GO" id="GO:0008168">
    <property type="term" value="F:methyltransferase activity"/>
    <property type="evidence" value="ECO:0007669"/>
    <property type="project" value="UniProtKB-KW"/>
</dbReference>
<keyword evidence="1 5" id="KW-0489">Methyltransferase</keyword>
<dbReference type="InterPro" id="IPR029063">
    <property type="entry name" value="SAM-dependent_MTases_sf"/>
</dbReference>
<gene>
    <name evidence="5" type="ORF">O1Q98_05990</name>
</gene>
<sequence>MLIKIITAYRQSVALHTFVKLRIPIFLGKANSLTLYELSSHAELDSDRLSRLLDIMIEFGIVRLNDFRYSLSEDAATLADDNSLETLWILCELGRDYWSMWPDYPSSITSHALVPAFEKTHGRPFFSHLSCNSDLKNTFDKLMEKITDALSSEIVEYIDCNETSEVVDVGGGKGILMKKLHQKYNLKSATVLDLFSENSRTEDGIEYVNADFFQRIVCGKDIYILKNIIHDWNDEKALKILKNCHHAMNDDARLFVIEIIKENDNCKGKTLDLLMDALFMGKERFYHEYETLSELAGFMIEKTISTSLPPSIMVLRKRK</sequence>
<dbReference type="InterPro" id="IPR036390">
    <property type="entry name" value="WH_DNA-bd_sf"/>
</dbReference>
<accession>A0ABY8GA35</accession>
<evidence type="ECO:0000256" key="3">
    <source>
        <dbReference type="ARBA" id="ARBA00022691"/>
    </source>
</evidence>
<evidence type="ECO:0000313" key="5">
    <source>
        <dbReference type="EMBL" id="WFN56808.1"/>
    </source>
</evidence>
<reference evidence="5 6" key="1">
    <citation type="submission" date="2022-12" db="EMBL/GenBank/DDBJ databases">
        <title>Complete genome sequencing of Dickeya lacustris type strain LMG30899.</title>
        <authorList>
            <person name="Dobhal S."/>
            <person name="Arizala D."/>
            <person name="Arif M."/>
        </authorList>
    </citation>
    <scope>NUCLEOTIDE SEQUENCE [LARGE SCALE GENOMIC DNA]</scope>
    <source>
        <strain evidence="5 6">LMG30899</strain>
    </source>
</reference>
<dbReference type="Pfam" id="PF00891">
    <property type="entry name" value="Methyltransf_2"/>
    <property type="match status" value="1"/>
</dbReference>
<dbReference type="Gene3D" id="1.10.287.1350">
    <property type="match status" value="1"/>
</dbReference>
<dbReference type="Gene3D" id="3.40.50.150">
    <property type="entry name" value="Vaccinia Virus protein VP39"/>
    <property type="match status" value="1"/>
</dbReference>
<dbReference type="Gene3D" id="1.10.10.10">
    <property type="entry name" value="Winged helix-like DNA-binding domain superfamily/Winged helix DNA-binding domain"/>
    <property type="match status" value="1"/>
</dbReference>
<evidence type="ECO:0000256" key="2">
    <source>
        <dbReference type="ARBA" id="ARBA00022679"/>
    </source>
</evidence>
<evidence type="ECO:0000259" key="4">
    <source>
        <dbReference type="Pfam" id="PF00891"/>
    </source>
</evidence>
<keyword evidence="3" id="KW-0949">S-adenosyl-L-methionine</keyword>
<name>A0ABY8GA35_9GAMM</name>
<protein>
    <submittedName>
        <fullName evidence="5">Methyltransferase</fullName>
    </submittedName>
</protein>
<keyword evidence="2" id="KW-0808">Transferase</keyword>
<evidence type="ECO:0000313" key="6">
    <source>
        <dbReference type="Proteomes" id="UP001219630"/>
    </source>
</evidence>
<dbReference type="InterPro" id="IPR036388">
    <property type="entry name" value="WH-like_DNA-bd_sf"/>
</dbReference>
<dbReference type="PANTHER" id="PTHR43712">
    <property type="entry name" value="PUTATIVE (AFU_ORTHOLOGUE AFUA_4G14580)-RELATED"/>
    <property type="match status" value="1"/>
</dbReference>
<dbReference type="GO" id="GO:0032259">
    <property type="term" value="P:methylation"/>
    <property type="evidence" value="ECO:0007669"/>
    <property type="project" value="UniProtKB-KW"/>
</dbReference>
<dbReference type="SUPFAM" id="SSF53335">
    <property type="entry name" value="S-adenosyl-L-methionine-dependent methyltransferases"/>
    <property type="match status" value="1"/>
</dbReference>
<dbReference type="InterPro" id="IPR001077">
    <property type="entry name" value="COMT_C"/>
</dbReference>
<keyword evidence="6" id="KW-1185">Reference proteome</keyword>
<dbReference type="Proteomes" id="UP001219630">
    <property type="component" value="Chromosome"/>
</dbReference>
<dbReference type="InterPro" id="IPR016461">
    <property type="entry name" value="COMT-like"/>
</dbReference>
<dbReference type="PIRSF" id="PIRSF005739">
    <property type="entry name" value="O-mtase"/>
    <property type="match status" value="1"/>
</dbReference>
<proteinExistence type="predicted"/>
<dbReference type="PANTHER" id="PTHR43712:SF2">
    <property type="entry name" value="O-METHYLTRANSFERASE CICE"/>
    <property type="match status" value="1"/>
</dbReference>
<organism evidence="5 6">
    <name type="scientific">Dickeya lacustris</name>
    <dbReference type="NCBI Taxonomy" id="2259638"/>
    <lineage>
        <taxon>Bacteria</taxon>
        <taxon>Pseudomonadati</taxon>
        <taxon>Pseudomonadota</taxon>
        <taxon>Gammaproteobacteria</taxon>
        <taxon>Enterobacterales</taxon>
        <taxon>Pectobacteriaceae</taxon>
        <taxon>Dickeya</taxon>
    </lineage>
</organism>
<evidence type="ECO:0000256" key="1">
    <source>
        <dbReference type="ARBA" id="ARBA00022603"/>
    </source>
</evidence>
<dbReference type="EMBL" id="CP114280">
    <property type="protein sequence ID" value="WFN56808.1"/>
    <property type="molecule type" value="Genomic_DNA"/>
</dbReference>
<dbReference type="PROSITE" id="PS51683">
    <property type="entry name" value="SAM_OMT_II"/>
    <property type="match status" value="1"/>
</dbReference>
<dbReference type="SUPFAM" id="SSF46785">
    <property type="entry name" value="Winged helix' DNA-binding domain"/>
    <property type="match status" value="1"/>
</dbReference>
<feature type="domain" description="O-methyltransferase C-terminal" evidence="4">
    <location>
        <begin position="116"/>
        <end position="298"/>
    </location>
</feature>
<dbReference type="RefSeq" id="WP_125260283.1">
    <property type="nucleotide sequence ID" value="NZ_CP114280.1"/>
</dbReference>